<evidence type="ECO:0000313" key="2">
    <source>
        <dbReference type="Proteomes" id="UP000829420"/>
    </source>
</evidence>
<dbReference type="EMBL" id="CP093256">
    <property type="protein sequence ID" value="UNH40744.1"/>
    <property type="molecule type" value="Genomic_DNA"/>
</dbReference>
<name>A0ACD3YD00_9GAMM</name>
<reference evidence="1" key="1">
    <citation type="submission" date="2022-03" db="EMBL/GenBank/DDBJ databases">
        <title>ESBL-producing Moellerella wisconsensis and Escherichia marmotae isolated from wild game meat.</title>
        <authorList>
            <person name="Biggel M."/>
        </authorList>
    </citation>
    <scope>NUCLEOTIDE SEQUENCE</scope>
    <source>
        <strain evidence="1">W1</strain>
    </source>
</reference>
<protein>
    <submittedName>
        <fullName evidence="1">Uncharacterized protein</fullName>
    </submittedName>
</protein>
<accession>A0ACD3YD00</accession>
<evidence type="ECO:0000313" key="1">
    <source>
        <dbReference type="EMBL" id="UNH40744.1"/>
    </source>
</evidence>
<proteinExistence type="predicted"/>
<keyword evidence="2" id="KW-1185">Reference proteome</keyword>
<sequence length="392" mass="46404">MFIFNATKITTKKEFDSFVNDQKQFLEEKKDSLFLKYEILDKRAWTGDIDNYQKFRDEYNNLVHSILINVIAKYRHFLPEKCLIVEFGSFAKRTERIFSDFDFTICYDKPKTKQYEVAEELIDFSLASIFGYSIDKIHGKFQHYPDMPEVYSYTEEDNNYRLIFDDGAIDYKCGPETLNENLMHIKNVRDYHSMITGYEEKYKYKCDIDCLYSKVILENTTEHDFIGDLAALEEQYDICDGYVFDLSPYILKKQFQVSEIKKLLKIKGIVEFYIFISMLRKKIGFNSAYSMDISQLWTNNIILSVFGEEYVSQLQKTFTEFMFFFNRIEISLNKRDIPLSTRCYDEFTLISMNELLAEDWGSSTDIGMVVEARNKFVLSIQEGLDILKKESK</sequence>
<geneLocation type="plasmid" evidence="1 2">
    <name>pW1-a</name>
</geneLocation>
<dbReference type="Proteomes" id="UP000829420">
    <property type="component" value="Plasmid pW1-a"/>
</dbReference>
<keyword evidence="1" id="KW-0614">Plasmid</keyword>
<organism evidence="1 2">
    <name type="scientific">Moellerella wisconsensis</name>
    <dbReference type="NCBI Taxonomy" id="158849"/>
    <lineage>
        <taxon>Bacteria</taxon>
        <taxon>Pseudomonadati</taxon>
        <taxon>Pseudomonadota</taxon>
        <taxon>Gammaproteobacteria</taxon>
        <taxon>Enterobacterales</taxon>
        <taxon>Morganellaceae</taxon>
        <taxon>Moellerella</taxon>
    </lineage>
</organism>
<gene>
    <name evidence="1" type="ORF">MNY70_16060</name>
</gene>